<dbReference type="InterPro" id="IPR043044">
    <property type="entry name" value="TPA1/Ofd1_C"/>
</dbReference>
<dbReference type="PANTHER" id="PTHR12117">
    <property type="entry name" value="HISTONE ACETYLTRANSFERASE COMPLEX"/>
    <property type="match status" value="1"/>
</dbReference>
<evidence type="ECO:0000256" key="3">
    <source>
        <dbReference type="ARBA" id="ARBA00022723"/>
    </source>
</evidence>
<dbReference type="EMBL" id="JABELV010000032">
    <property type="protein sequence ID" value="KAG7562462.1"/>
    <property type="molecule type" value="Genomic_DNA"/>
</dbReference>
<dbReference type="GO" id="GO:0031543">
    <property type="term" value="F:peptidyl-proline dioxygenase activity"/>
    <property type="evidence" value="ECO:0007669"/>
    <property type="project" value="TreeGrafter"/>
</dbReference>
<feature type="region of interest" description="Disordered" evidence="9">
    <location>
        <begin position="507"/>
        <end position="570"/>
    </location>
</feature>
<dbReference type="GO" id="GO:0006449">
    <property type="term" value="P:regulation of translational termination"/>
    <property type="evidence" value="ECO:0007669"/>
    <property type="project" value="TreeGrafter"/>
</dbReference>
<evidence type="ECO:0000256" key="5">
    <source>
        <dbReference type="ARBA" id="ARBA00022964"/>
    </source>
</evidence>
<dbReference type="InterPro" id="IPR006620">
    <property type="entry name" value="Pro_4_hyd_alph"/>
</dbReference>
<accession>A0A8K0JNY9</accession>
<comment type="caution">
    <text evidence="11">The sequence shown here is derived from an EMBL/GenBank/DDBJ whole genome shotgun (WGS) entry which is preliminary data.</text>
</comment>
<reference evidence="11" key="1">
    <citation type="submission" date="2020-04" db="EMBL/GenBank/DDBJ databases">
        <title>Analysis of mating type loci in Filobasidium floriforme.</title>
        <authorList>
            <person name="Nowrousian M."/>
        </authorList>
    </citation>
    <scope>NUCLEOTIDE SEQUENCE</scope>
    <source>
        <strain evidence="11">CBS 6242</strain>
    </source>
</reference>
<keyword evidence="6" id="KW-0560">Oxidoreductase</keyword>
<dbReference type="Gene3D" id="2.60.120.620">
    <property type="entry name" value="q2cbj1_9rhob like domain"/>
    <property type="match status" value="1"/>
</dbReference>
<dbReference type="Pfam" id="PF13661">
    <property type="entry name" value="2OG-FeII_Oxy_4"/>
    <property type="match status" value="1"/>
</dbReference>
<gene>
    <name evidence="11" type="ORF">FFLO_02136</name>
</gene>
<comment type="catalytic activity">
    <reaction evidence="8">
        <text>[ribosomal protein uS12]-L-proline + 2-oxoglutarate + O2 = [ribosomal protein uS12]-(3S)-3-hydroxy-L-proline + succinate + CO2</text>
        <dbReference type="Rhea" id="RHEA:54156"/>
        <dbReference type="Rhea" id="RHEA-COMP:13816"/>
        <dbReference type="Rhea" id="RHEA-COMP:13818"/>
        <dbReference type="ChEBI" id="CHEBI:15379"/>
        <dbReference type="ChEBI" id="CHEBI:16526"/>
        <dbReference type="ChEBI" id="CHEBI:16810"/>
        <dbReference type="ChEBI" id="CHEBI:30031"/>
        <dbReference type="ChEBI" id="CHEBI:50342"/>
        <dbReference type="ChEBI" id="CHEBI:85428"/>
    </reaction>
</comment>
<dbReference type="SMART" id="SM00702">
    <property type="entry name" value="P4Hc"/>
    <property type="match status" value="1"/>
</dbReference>
<keyword evidence="7" id="KW-0408">Iron</keyword>
<dbReference type="GO" id="GO:0005737">
    <property type="term" value="C:cytoplasm"/>
    <property type="evidence" value="ECO:0007669"/>
    <property type="project" value="TreeGrafter"/>
</dbReference>
<evidence type="ECO:0000256" key="2">
    <source>
        <dbReference type="ARBA" id="ARBA00007443"/>
    </source>
</evidence>
<comment type="similarity">
    <text evidence="2">Belongs to the TPA1 family.</text>
</comment>
<evidence type="ECO:0000256" key="9">
    <source>
        <dbReference type="SAM" id="MobiDB-lite"/>
    </source>
</evidence>
<keyword evidence="5" id="KW-0223">Dioxygenase</keyword>
<dbReference type="InterPro" id="IPR019601">
    <property type="entry name" value="Oxoglutarate/Fe-dep_Oase_C"/>
</dbReference>
<protein>
    <recommendedName>
        <fullName evidence="10">Fe2OG dioxygenase domain-containing protein</fullName>
    </recommendedName>
</protein>
<evidence type="ECO:0000313" key="12">
    <source>
        <dbReference type="Proteomes" id="UP000812966"/>
    </source>
</evidence>
<dbReference type="PANTHER" id="PTHR12117:SF0">
    <property type="entry name" value="PROLYL 3-HYDROXYLASE OGFOD1"/>
    <property type="match status" value="1"/>
</dbReference>
<evidence type="ECO:0000259" key="10">
    <source>
        <dbReference type="PROSITE" id="PS51471"/>
    </source>
</evidence>
<feature type="domain" description="Fe2OG dioxygenase" evidence="10">
    <location>
        <begin position="148"/>
        <end position="282"/>
    </location>
</feature>
<keyword evidence="3" id="KW-0479">Metal-binding</keyword>
<feature type="compositionally biased region" description="Acidic residues" evidence="9">
    <location>
        <begin position="507"/>
        <end position="517"/>
    </location>
</feature>
<dbReference type="Pfam" id="PF10637">
    <property type="entry name" value="Ofd1_CTDD"/>
    <property type="match status" value="1"/>
</dbReference>
<feature type="compositionally biased region" description="Basic and acidic residues" evidence="9">
    <location>
        <begin position="1"/>
        <end position="17"/>
    </location>
</feature>
<dbReference type="AlphaFoldDB" id="A0A8K0JNY9"/>
<name>A0A8K0JNY9_9TREE</name>
<comment type="cofactor">
    <cofactor evidence="1">
        <name>L-ascorbate</name>
        <dbReference type="ChEBI" id="CHEBI:38290"/>
    </cofactor>
</comment>
<dbReference type="InterPro" id="IPR039558">
    <property type="entry name" value="TPA1/OFD1_N"/>
</dbReference>
<evidence type="ECO:0000256" key="8">
    <source>
        <dbReference type="ARBA" id="ARBA00047444"/>
    </source>
</evidence>
<dbReference type="Gene3D" id="3.60.130.20">
    <property type="entry name" value="Oxoglutarate/iron-dependent oxygenase, C-terminal degradation domain"/>
    <property type="match status" value="1"/>
</dbReference>
<dbReference type="InterPro" id="IPR005123">
    <property type="entry name" value="Oxoglu/Fe-dep_dioxygenase_dom"/>
</dbReference>
<evidence type="ECO:0000313" key="11">
    <source>
        <dbReference type="EMBL" id="KAG7562462.1"/>
    </source>
</evidence>
<dbReference type="PROSITE" id="PS51471">
    <property type="entry name" value="FE2OG_OXY"/>
    <property type="match status" value="1"/>
</dbReference>
<dbReference type="InterPro" id="IPR051842">
    <property type="entry name" value="uS12_prolyl_hydroxylase"/>
</dbReference>
<evidence type="ECO:0000256" key="7">
    <source>
        <dbReference type="ARBA" id="ARBA00023004"/>
    </source>
</evidence>
<dbReference type="GO" id="GO:0031418">
    <property type="term" value="F:L-ascorbic acid binding"/>
    <property type="evidence" value="ECO:0007669"/>
    <property type="project" value="UniProtKB-KW"/>
</dbReference>
<dbReference type="Proteomes" id="UP000812966">
    <property type="component" value="Unassembled WGS sequence"/>
</dbReference>
<feature type="region of interest" description="Disordered" evidence="9">
    <location>
        <begin position="579"/>
        <end position="598"/>
    </location>
</feature>
<dbReference type="GO" id="GO:0005506">
    <property type="term" value="F:iron ion binding"/>
    <property type="evidence" value="ECO:0007669"/>
    <property type="project" value="InterPro"/>
</dbReference>
<evidence type="ECO:0000256" key="6">
    <source>
        <dbReference type="ARBA" id="ARBA00023002"/>
    </source>
</evidence>
<evidence type="ECO:0000256" key="4">
    <source>
        <dbReference type="ARBA" id="ARBA00022896"/>
    </source>
</evidence>
<evidence type="ECO:0000256" key="1">
    <source>
        <dbReference type="ARBA" id="ARBA00001961"/>
    </source>
</evidence>
<feature type="region of interest" description="Disordered" evidence="9">
    <location>
        <begin position="1"/>
        <end position="32"/>
    </location>
</feature>
<proteinExistence type="inferred from homology"/>
<keyword evidence="4" id="KW-0847">Vitamin C</keyword>
<sequence>MPARERSASPASEERNNKKQKVSAAGLAAGPAIHLPDPATLADDYKNNRPYRHLSVGGLFDDAVLEGIVTESRSYGMRHEEGSLPGWGWEHKETDIYKIRQTPDLTSLDPEHLPEETLEKLPYLCKLKESIYSKEFRQFVQKVTGCGPLSGLKVDGSVSTYTQGSHLLLHDDSISTRVVSYILYLPNSPADLEDPALVPSADKTFLKGWNPEWGGTLELYPIADGETKEVGPPAIKRSAKEDVKWGNLVFFEVQPGKSYHSVEEVVGGEGRQRLSINGWFHRPIEGEEGYEKQDATVLKQKHSSLAQITSTPAKPMIPYPTDVAPPTGLTAAQLKHLSKYLSPSYLNSETLERLAGQFVEGSEVVMHNFLKPEVAKAIKAEVTKVDADDYAPYTNDGKKLVPAHETGESDEWKLEGPASKHRYLGLSVDAQSAVRTPTIRSVLTDLYPSPAFRAWLSVVSSLVVLAYRAEARRFRKGLDYTLANGEEREGEPRLDGVLGLTWWAKEETEEEDEDEQDVGGWECYLAPPDVDEDPAVYKSTKAAKTEDTPASGEEPSGDAPSEQEKKADGPKITMGGVELEFDESQLSPSDFDTDSEGGDMDDGPLLHLGLGFNKFLLVLRDPGVMRFVKYLSTSAEGSRWDVCGEWDVGQLEEEEGSDADAEAEA</sequence>
<organism evidence="11 12">
    <name type="scientific">Filobasidium floriforme</name>
    <dbReference type="NCBI Taxonomy" id="5210"/>
    <lineage>
        <taxon>Eukaryota</taxon>
        <taxon>Fungi</taxon>
        <taxon>Dikarya</taxon>
        <taxon>Basidiomycota</taxon>
        <taxon>Agaricomycotina</taxon>
        <taxon>Tremellomycetes</taxon>
        <taxon>Filobasidiales</taxon>
        <taxon>Filobasidiaceae</taxon>
        <taxon>Filobasidium</taxon>
    </lineage>
</organism>
<keyword evidence="12" id="KW-1185">Reference proteome</keyword>